<dbReference type="GO" id="GO:0016787">
    <property type="term" value="F:hydrolase activity"/>
    <property type="evidence" value="ECO:0007669"/>
    <property type="project" value="UniProtKB-KW"/>
</dbReference>
<dbReference type="InterPro" id="IPR050300">
    <property type="entry name" value="GDXG_lipolytic_enzyme"/>
</dbReference>
<reference evidence="3 4" key="1">
    <citation type="submission" date="2019-06" db="EMBL/GenBank/DDBJ databases">
        <title>Wine fermentation using esterase from Monascus purpureus.</title>
        <authorList>
            <person name="Geng C."/>
            <person name="Zhang Y."/>
        </authorList>
    </citation>
    <scope>NUCLEOTIDE SEQUENCE [LARGE SCALE GENOMIC DNA]</scope>
    <source>
        <strain evidence="3">HQ1</strain>
    </source>
</reference>
<protein>
    <recommendedName>
        <fullName evidence="2">Alpha/beta hydrolase fold-3 domain-containing protein</fullName>
    </recommendedName>
</protein>
<evidence type="ECO:0000313" key="3">
    <source>
        <dbReference type="EMBL" id="TQB73033.1"/>
    </source>
</evidence>
<proteinExistence type="predicted"/>
<dbReference type="InterPro" id="IPR029058">
    <property type="entry name" value="AB_hydrolase_fold"/>
</dbReference>
<accession>A0A507QYQ4</accession>
<dbReference type="STRING" id="5098.A0A507QYQ4"/>
<dbReference type="Pfam" id="PF07859">
    <property type="entry name" value="Abhydrolase_3"/>
    <property type="match status" value="1"/>
</dbReference>
<dbReference type="SUPFAM" id="SSF53474">
    <property type="entry name" value="alpha/beta-Hydrolases"/>
    <property type="match status" value="1"/>
</dbReference>
<dbReference type="EMBL" id="VIFY01000052">
    <property type="protein sequence ID" value="TQB73033.1"/>
    <property type="molecule type" value="Genomic_DNA"/>
</dbReference>
<feature type="domain" description="Alpha/beta hydrolase fold-3" evidence="2">
    <location>
        <begin position="81"/>
        <end position="295"/>
    </location>
</feature>
<evidence type="ECO:0000259" key="2">
    <source>
        <dbReference type="Pfam" id="PF07859"/>
    </source>
</evidence>
<dbReference type="AlphaFoldDB" id="A0A507QYQ4"/>
<keyword evidence="1" id="KW-0378">Hydrolase</keyword>
<sequence length="322" mass="35493">MSFANVPILQRVRSGKIPSMLTYLRFKATATALRFLVSLRDTSSPANPDETIQIPSRDEGRTIKAHVYRPSATRSKPGPVLVNFHGSGFVIPMHGSDDEFARRVAQDAEYTVLDVSYRLAPEYPFPAAINDVEDVVNWVLSICGTDANSDSNHGLEFDRSRISISGFSAGANLALVASSQIFPKTTFRHVIAFYPPIDLAKDPYSKVAPDPNGRPIPAPVASFFDQCYLSSGVERKDPRVSPFYAAAESFLGSMLVVTCGRDSLCSEAEELVCKIKGVRGEDVVHWRAEGCNHGWDKRCQPGSEEEKAKEYAYRLAVEILNK</sequence>
<organism evidence="3 4">
    <name type="scientific">Monascus purpureus</name>
    <name type="common">Red mold</name>
    <name type="synonym">Monascus anka</name>
    <dbReference type="NCBI Taxonomy" id="5098"/>
    <lineage>
        <taxon>Eukaryota</taxon>
        <taxon>Fungi</taxon>
        <taxon>Dikarya</taxon>
        <taxon>Ascomycota</taxon>
        <taxon>Pezizomycotina</taxon>
        <taxon>Eurotiomycetes</taxon>
        <taxon>Eurotiomycetidae</taxon>
        <taxon>Eurotiales</taxon>
        <taxon>Aspergillaceae</taxon>
        <taxon>Monascus</taxon>
    </lineage>
</organism>
<name>A0A507QYQ4_MONPU</name>
<evidence type="ECO:0000313" key="4">
    <source>
        <dbReference type="Proteomes" id="UP000319663"/>
    </source>
</evidence>
<dbReference type="InterPro" id="IPR013094">
    <property type="entry name" value="AB_hydrolase_3"/>
</dbReference>
<dbReference type="Gene3D" id="3.40.50.1820">
    <property type="entry name" value="alpha/beta hydrolase"/>
    <property type="match status" value="1"/>
</dbReference>
<evidence type="ECO:0000256" key="1">
    <source>
        <dbReference type="ARBA" id="ARBA00022801"/>
    </source>
</evidence>
<keyword evidence="4" id="KW-1185">Reference proteome</keyword>
<comment type="caution">
    <text evidence="3">The sequence shown here is derived from an EMBL/GenBank/DDBJ whole genome shotgun (WGS) entry which is preliminary data.</text>
</comment>
<dbReference type="PANTHER" id="PTHR48081:SF8">
    <property type="entry name" value="ALPHA_BETA HYDROLASE FOLD-3 DOMAIN-CONTAINING PROTEIN-RELATED"/>
    <property type="match status" value="1"/>
</dbReference>
<dbReference type="Proteomes" id="UP000319663">
    <property type="component" value="Unassembled WGS sequence"/>
</dbReference>
<dbReference type="PANTHER" id="PTHR48081">
    <property type="entry name" value="AB HYDROLASE SUPERFAMILY PROTEIN C4A8.06C"/>
    <property type="match status" value="1"/>
</dbReference>
<gene>
    <name evidence="3" type="ORF">MPDQ_006283</name>
</gene>